<sequence length="235" mass="26187">MSLKNAFKMLVLAFALSANATSWDKDEFVKFNKNKGANMQILIIGANGGVAKVATDGFLQSTNANLKLFLRDSKRLGKVARQNPQRVQLIEGDARDINALKNAMSGVNVVYANLAGDLPKMAEAIIQAMKETGLKRLIWIGSYGVYDSENVSHRSRHAEPIRLIEASGLDYTIIRPQWFSNADEIDYELTRKGEAFKNPDAFISRKSIAHLVIRLCLEKDFGLKESFGINKPARR</sequence>
<dbReference type="PANTHER" id="PTHR43355">
    <property type="entry name" value="FLAVIN REDUCTASE (NADPH)"/>
    <property type="match status" value="1"/>
</dbReference>
<dbReference type="SUPFAM" id="SSF51735">
    <property type="entry name" value="NAD(P)-binding Rossmann-fold domains"/>
    <property type="match status" value="1"/>
</dbReference>
<evidence type="ECO:0000256" key="1">
    <source>
        <dbReference type="SAM" id="SignalP"/>
    </source>
</evidence>
<dbReference type="GO" id="GO:0004074">
    <property type="term" value="F:biliverdin reductase [NAD(P)H] activity"/>
    <property type="evidence" value="ECO:0007669"/>
    <property type="project" value="TreeGrafter"/>
</dbReference>
<dbReference type="EMBL" id="CP049075">
    <property type="protein sequence ID" value="QLI04613.1"/>
    <property type="molecule type" value="Genomic_DNA"/>
</dbReference>
<dbReference type="RefSeq" id="WP_205195800.1">
    <property type="nucleotide sequence ID" value="NZ_CP049075.1"/>
</dbReference>
<feature type="chain" id="PRO_5028986790" evidence="1">
    <location>
        <begin position="21"/>
        <end position="235"/>
    </location>
</feature>
<feature type="signal peptide" evidence="1">
    <location>
        <begin position="1"/>
        <end position="20"/>
    </location>
</feature>
<dbReference type="PANTHER" id="PTHR43355:SF2">
    <property type="entry name" value="FLAVIN REDUCTASE (NADPH)"/>
    <property type="match status" value="1"/>
</dbReference>
<proteinExistence type="predicted"/>
<keyword evidence="1" id="KW-0732">Signal</keyword>
<dbReference type="InterPro" id="IPR036291">
    <property type="entry name" value="NAD(P)-bd_dom_sf"/>
</dbReference>
<dbReference type="KEGG" id="cinf:CINF_0060"/>
<dbReference type="Proteomes" id="UP000509414">
    <property type="component" value="Chromosome"/>
</dbReference>
<evidence type="ECO:0000313" key="4">
    <source>
        <dbReference type="Proteomes" id="UP000509414"/>
    </source>
</evidence>
<evidence type="ECO:0000259" key="2">
    <source>
        <dbReference type="Pfam" id="PF13460"/>
    </source>
</evidence>
<gene>
    <name evidence="3" type="ORF">CINF_0060</name>
</gene>
<dbReference type="Gene3D" id="3.40.50.720">
    <property type="entry name" value="NAD(P)-binding Rossmann-like Domain"/>
    <property type="match status" value="1"/>
</dbReference>
<name>A0A7H9CES7_9BACT</name>
<accession>A0A7H9CES7</accession>
<reference evidence="3 4" key="1">
    <citation type="submission" date="2020-02" db="EMBL/GenBank/DDBJ databases">
        <title>Complete genome sequence of the novel Campylobacter species Candidatus Campylobacter infans.</title>
        <authorList>
            <person name="Duim B."/>
            <person name="Zomer A."/>
            <person name="van der Graaf L."/>
            <person name="Wagenaar J."/>
        </authorList>
    </citation>
    <scope>NUCLEOTIDE SEQUENCE [LARGE SCALE GENOMIC DNA]</scope>
    <source>
        <strain evidence="3 4">19S00001</strain>
    </source>
</reference>
<dbReference type="AlphaFoldDB" id="A0A7H9CES7"/>
<dbReference type="Pfam" id="PF13460">
    <property type="entry name" value="NAD_binding_10"/>
    <property type="match status" value="1"/>
</dbReference>
<dbReference type="GO" id="GO:0042602">
    <property type="term" value="F:riboflavin reductase (NADPH) activity"/>
    <property type="evidence" value="ECO:0007669"/>
    <property type="project" value="TreeGrafter"/>
</dbReference>
<protein>
    <submittedName>
        <fullName evidence="3">Atypical short-chain dehydrogenase/reductase, subgroup 6</fullName>
    </submittedName>
</protein>
<dbReference type="InterPro" id="IPR016040">
    <property type="entry name" value="NAD(P)-bd_dom"/>
</dbReference>
<feature type="domain" description="NAD(P)-binding" evidence="2">
    <location>
        <begin position="45"/>
        <end position="216"/>
    </location>
</feature>
<organism evidence="3 4">
    <name type="scientific">Candidatus Campylobacter infans</name>
    <dbReference type="NCBI Taxonomy" id="2561898"/>
    <lineage>
        <taxon>Bacteria</taxon>
        <taxon>Pseudomonadati</taxon>
        <taxon>Campylobacterota</taxon>
        <taxon>Epsilonproteobacteria</taxon>
        <taxon>Campylobacterales</taxon>
        <taxon>Campylobacteraceae</taxon>
        <taxon>Campylobacter</taxon>
    </lineage>
</organism>
<evidence type="ECO:0000313" key="3">
    <source>
        <dbReference type="EMBL" id="QLI04613.1"/>
    </source>
</evidence>
<keyword evidence="4" id="KW-1185">Reference proteome</keyword>
<dbReference type="InterPro" id="IPR051606">
    <property type="entry name" value="Polyketide_Oxido-like"/>
</dbReference>